<dbReference type="EMBL" id="BONQ01000125">
    <property type="protein sequence ID" value="GIG49703.1"/>
    <property type="molecule type" value="Genomic_DNA"/>
</dbReference>
<keyword evidence="3" id="KW-1185">Reference proteome</keyword>
<feature type="compositionally biased region" description="Low complexity" evidence="1">
    <location>
        <begin position="133"/>
        <end position="142"/>
    </location>
</feature>
<gene>
    <name evidence="2" type="ORF">Dsi01nite_077440</name>
</gene>
<dbReference type="AlphaFoldDB" id="A0A919PW65"/>
<dbReference type="RefSeq" id="WP_203851373.1">
    <property type="nucleotide sequence ID" value="NZ_BAAAVW010000008.1"/>
</dbReference>
<evidence type="ECO:0000313" key="2">
    <source>
        <dbReference type="EMBL" id="GIG49703.1"/>
    </source>
</evidence>
<evidence type="ECO:0000256" key="1">
    <source>
        <dbReference type="SAM" id="MobiDB-lite"/>
    </source>
</evidence>
<evidence type="ECO:0000313" key="3">
    <source>
        <dbReference type="Proteomes" id="UP000660611"/>
    </source>
</evidence>
<sequence length="244" mass="25146">MEPTAGRRATRVATPPNSDVSGGDTAVRWVPITELTELARALLGERPSGRDVVPAQVAERISRLAAQWAANGFTAATVRPWVDLPPAAAKALAAAGATPEALDRHVVTVAGTTTTLWRAVSSGGMTGEEAAAAFKPATTPPASDGPDRDGDSKGTPSQSRGASRNAFSASAPESPGAYKAAARPATETFKAPPEAEQESEKEEAAATRAKIAPAVFSHPAAETVADTDDRRRRSAPPQTPFSTS</sequence>
<protein>
    <submittedName>
        <fullName evidence="2">Uncharacterized protein</fullName>
    </submittedName>
</protein>
<name>A0A919PW65_9ACTN</name>
<proteinExistence type="predicted"/>
<comment type="caution">
    <text evidence="2">The sequence shown here is derived from an EMBL/GenBank/DDBJ whole genome shotgun (WGS) entry which is preliminary data.</text>
</comment>
<accession>A0A919PW65</accession>
<dbReference type="Proteomes" id="UP000660611">
    <property type="component" value="Unassembled WGS sequence"/>
</dbReference>
<feature type="region of interest" description="Disordered" evidence="1">
    <location>
        <begin position="1"/>
        <end position="24"/>
    </location>
</feature>
<feature type="compositionally biased region" description="Polar residues" evidence="1">
    <location>
        <begin position="154"/>
        <end position="168"/>
    </location>
</feature>
<reference evidence="2" key="1">
    <citation type="submission" date="2021-01" db="EMBL/GenBank/DDBJ databases">
        <title>Whole genome shotgun sequence of Dactylosporangium siamense NBRC 106093.</title>
        <authorList>
            <person name="Komaki H."/>
            <person name="Tamura T."/>
        </authorList>
    </citation>
    <scope>NUCLEOTIDE SEQUENCE</scope>
    <source>
        <strain evidence="2">NBRC 106093</strain>
    </source>
</reference>
<organism evidence="2 3">
    <name type="scientific">Dactylosporangium siamense</name>
    <dbReference type="NCBI Taxonomy" id="685454"/>
    <lineage>
        <taxon>Bacteria</taxon>
        <taxon>Bacillati</taxon>
        <taxon>Actinomycetota</taxon>
        <taxon>Actinomycetes</taxon>
        <taxon>Micromonosporales</taxon>
        <taxon>Micromonosporaceae</taxon>
        <taxon>Dactylosporangium</taxon>
    </lineage>
</organism>
<feature type="region of interest" description="Disordered" evidence="1">
    <location>
        <begin position="133"/>
        <end position="244"/>
    </location>
</feature>